<evidence type="ECO:0000313" key="4">
    <source>
        <dbReference type="EMBL" id="KCZ96533.1"/>
    </source>
</evidence>
<keyword evidence="5" id="KW-1185">Reference proteome</keyword>
<dbReference type="InterPro" id="IPR042054">
    <property type="entry name" value="YegD-like"/>
</dbReference>
<dbReference type="GO" id="GO:0005524">
    <property type="term" value="F:ATP binding"/>
    <property type="evidence" value="ECO:0007669"/>
    <property type="project" value="UniProtKB-KW"/>
</dbReference>
<dbReference type="PANTHER" id="PTHR42749">
    <property type="entry name" value="CELL SHAPE-DETERMINING PROTEIN MREB"/>
    <property type="match status" value="1"/>
</dbReference>
<organism evidence="4 5">
    <name type="scientific">Hyphomonas hirschiana VP5</name>
    <dbReference type="NCBI Taxonomy" id="1280951"/>
    <lineage>
        <taxon>Bacteria</taxon>
        <taxon>Pseudomonadati</taxon>
        <taxon>Pseudomonadota</taxon>
        <taxon>Alphaproteobacteria</taxon>
        <taxon>Hyphomonadales</taxon>
        <taxon>Hyphomonadaceae</taxon>
        <taxon>Hyphomonas</taxon>
    </lineage>
</organism>
<dbReference type="Pfam" id="PF00012">
    <property type="entry name" value="HSP70"/>
    <property type="match status" value="2"/>
</dbReference>
<dbReference type="PANTHER" id="PTHR42749:SF1">
    <property type="entry name" value="CELL SHAPE-DETERMINING PROTEIN MREB"/>
    <property type="match status" value="1"/>
</dbReference>
<dbReference type="EMBL" id="ARYI01000001">
    <property type="protein sequence ID" value="KCZ96533.1"/>
    <property type="molecule type" value="Genomic_DNA"/>
</dbReference>
<dbReference type="InterPro" id="IPR018181">
    <property type="entry name" value="Heat_shock_70_CS"/>
</dbReference>
<dbReference type="SUPFAM" id="SSF53067">
    <property type="entry name" value="Actin-like ATPase domain"/>
    <property type="match status" value="2"/>
</dbReference>
<evidence type="ECO:0000256" key="3">
    <source>
        <dbReference type="ARBA" id="ARBA00022840"/>
    </source>
</evidence>
<evidence type="ECO:0000313" key="5">
    <source>
        <dbReference type="Proteomes" id="UP000025061"/>
    </source>
</evidence>
<accession>A0A059G0G5</accession>
<evidence type="ECO:0000256" key="1">
    <source>
        <dbReference type="ARBA" id="ARBA00007381"/>
    </source>
</evidence>
<dbReference type="InterPro" id="IPR013126">
    <property type="entry name" value="Hsp_70_fam"/>
</dbReference>
<comment type="similarity">
    <text evidence="1">Belongs to the heat shock protein 70 family.</text>
</comment>
<dbReference type="Gene3D" id="3.90.640.10">
    <property type="entry name" value="Actin, Chain A, domain 4"/>
    <property type="match status" value="1"/>
</dbReference>
<evidence type="ECO:0000256" key="2">
    <source>
        <dbReference type="ARBA" id="ARBA00022741"/>
    </source>
</evidence>
<dbReference type="Proteomes" id="UP000025061">
    <property type="component" value="Unassembled WGS sequence"/>
</dbReference>
<dbReference type="Gene3D" id="3.30.420.40">
    <property type="match status" value="4"/>
</dbReference>
<comment type="caution">
    <text evidence="4">The sequence shown here is derived from an EMBL/GenBank/DDBJ whole genome shotgun (WGS) entry which is preliminary data.</text>
</comment>
<reference evidence="4 5" key="1">
    <citation type="submission" date="2013-04" db="EMBL/GenBank/DDBJ databases">
        <title>Hyphomonas hirschiana VP5 Genome Sequencing.</title>
        <authorList>
            <person name="Lai Q."/>
            <person name="Shao Z."/>
        </authorList>
    </citation>
    <scope>NUCLEOTIDE SEQUENCE [LARGE SCALE GENOMIC DNA]</scope>
    <source>
        <strain evidence="4 5">VP5</strain>
    </source>
</reference>
<dbReference type="CDD" id="cd10231">
    <property type="entry name" value="ASKHA_NBD_HSP70_YegD-like"/>
    <property type="match status" value="1"/>
</dbReference>
<proteinExistence type="inferred from homology"/>
<dbReference type="PROSITE" id="PS01036">
    <property type="entry name" value="HSP70_3"/>
    <property type="match status" value="1"/>
</dbReference>
<keyword evidence="3" id="KW-0067">ATP-binding</keyword>
<dbReference type="PATRIC" id="fig|1280951.3.peg.527"/>
<sequence length="437" mass="47795">MMTQATSTLGLDFGTTNSVASLANPDGTTQALTFSHGEDTFAACRSVLCFWRDEDEARAMMEIGPWAIDQFLELGGDCRLIQSFKTFAASPLFISTLIHNKPWRFEDLLSAYLRRLSERSGTPWPKQAVIGRPVQFAGAQADEALAQERYETALARLGFETIHHVYEPVAAAFFFAQRLKEKATILVADFGGGTSDFSIIRFDPGGGRLRAEALSHSGIGIAGDAFDQRLLDHVVAPLFGKGSTFKSGEKTLPVPLSLYSRFAQWNQLSIMRHTRDYADLHKLLRVSDAPELIEAFIAFLDADASYLLYRAVAQVKTQLSQTDTARFSLAAGDLNFERDITRAEFDGWIGGDVAAIQATVDTALERAGLGAHQIDRVFLTGGTSYVPALRQSFEDQFGAGKVETGDQFVSIAHGLALIAQQDDLEPWLARPAQGLAS</sequence>
<keyword evidence="2" id="KW-0547">Nucleotide-binding</keyword>
<dbReference type="AlphaFoldDB" id="A0A059G0G5"/>
<dbReference type="GO" id="GO:0140662">
    <property type="term" value="F:ATP-dependent protein folding chaperone"/>
    <property type="evidence" value="ECO:0007669"/>
    <property type="project" value="InterPro"/>
</dbReference>
<dbReference type="InterPro" id="IPR043129">
    <property type="entry name" value="ATPase_NBD"/>
</dbReference>
<gene>
    <name evidence="4" type="ORF">HHI_02600</name>
</gene>
<name>A0A059G0G5_9PROT</name>
<protein>
    <submittedName>
        <fullName evidence="4">HSP70 family protein</fullName>
    </submittedName>
</protein>